<protein>
    <submittedName>
        <fullName evidence="1">Tetratricopeptide repeat protein</fullName>
    </submittedName>
</protein>
<accession>A0A4R3N2S8</accession>
<dbReference type="Pfam" id="PF13432">
    <property type="entry name" value="TPR_16"/>
    <property type="match status" value="1"/>
</dbReference>
<dbReference type="InterPro" id="IPR011990">
    <property type="entry name" value="TPR-like_helical_dom_sf"/>
</dbReference>
<evidence type="ECO:0000313" key="1">
    <source>
        <dbReference type="EMBL" id="TCT22471.1"/>
    </source>
</evidence>
<keyword evidence="2" id="KW-1185">Reference proteome</keyword>
<dbReference type="SUPFAM" id="SSF48452">
    <property type="entry name" value="TPR-like"/>
    <property type="match status" value="1"/>
</dbReference>
<dbReference type="Gene3D" id="1.25.40.10">
    <property type="entry name" value="Tetratricopeptide repeat domain"/>
    <property type="match status" value="1"/>
</dbReference>
<gene>
    <name evidence="1" type="ORF">EDC34_10718</name>
</gene>
<name>A0A4R3N2S8_9GAMM</name>
<organism evidence="1 2">
    <name type="scientific">Thermomonas haemolytica</name>
    <dbReference type="NCBI Taxonomy" id="141949"/>
    <lineage>
        <taxon>Bacteria</taxon>
        <taxon>Pseudomonadati</taxon>
        <taxon>Pseudomonadota</taxon>
        <taxon>Gammaproteobacteria</taxon>
        <taxon>Lysobacterales</taxon>
        <taxon>Lysobacteraceae</taxon>
        <taxon>Thermomonas</taxon>
    </lineage>
</organism>
<reference evidence="1 2" key="1">
    <citation type="submission" date="2019-03" db="EMBL/GenBank/DDBJ databases">
        <title>Genomic Encyclopedia of Type Strains, Phase IV (KMG-IV): sequencing the most valuable type-strain genomes for metagenomic binning, comparative biology and taxonomic classification.</title>
        <authorList>
            <person name="Goeker M."/>
        </authorList>
    </citation>
    <scope>NUCLEOTIDE SEQUENCE [LARGE SCALE GENOMIC DNA]</scope>
    <source>
        <strain evidence="1 2">DSM 13605</strain>
    </source>
</reference>
<proteinExistence type="predicted"/>
<dbReference type="OrthoDB" id="8410830at2"/>
<evidence type="ECO:0000313" key="2">
    <source>
        <dbReference type="Proteomes" id="UP000295414"/>
    </source>
</evidence>
<sequence>MSSTAKSTNPVMLPMRATAAGPAWRKALLPVLVVLALWAGWRIYGQLRAEQAVADADPALALQWRPGFSAALLAQAERQLAAGDLQAAQDSARRVLANSPLRGQAFRILAQVAERRGDPAQALRLYQIAAKRAPRDLPSRAWLAQHYLQQGQYAAALAQIDSLLRMSPSRATAINPVLVQMAQEPAFADALAHMLAGNPPWREGTLAALRHPTRGNPEAAGRIMQALQAQGGLSQDEYDRWLDSLMAQGRWGEAYARWASSAPKPDGRLPLLYNGDFRQTPTNAGFDWRVKRVPGVLLDFVPDAGIRGQAAYLNFLDRRVPEAGLSQPLLLGPGAYRLGFRARATALRSEMGLQWQVVCAGSGMVLGRSDPLQGNMGWTRFQMDFTVPATNCPGQWLRLVNPVPAGAAQRVSGELWVTGFTLLPQT</sequence>
<dbReference type="Proteomes" id="UP000295414">
    <property type="component" value="Unassembled WGS sequence"/>
</dbReference>
<dbReference type="Gene3D" id="2.60.120.260">
    <property type="entry name" value="Galactose-binding domain-like"/>
    <property type="match status" value="1"/>
</dbReference>
<dbReference type="EMBL" id="SMAP01000007">
    <property type="protein sequence ID" value="TCT22471.1"/>
    <property type="molecule type" value="Genomic_DNA"/>
</dbReference>
<dbReference type="AlphaFoldDB" id="A0A4R3N2S8"/>
<comment type="caution">
    <text evidence="1">The sequence shown here is derived from an EMBL/GenBank/DDBJ whole genome shotgun (WGS) entry which is preliminary data.</text>
</comment>